<proteinExistence type="inferred from homology"/>
<keyword evidence="5" id="KW-0479">Metal-binding</keyword>
<dbReference type="GO" id="GO:0005953">
    <property type="term" value="C:CAAX-protein geranylgeranyltransferase complex"/>
    <property type="evidence" value="ECO:0007669"/>
    <property type="project" value="EnsemblFungi"/>
</dbReference>
<evidence type="ECO:0000256" key="6">
    <source>
        <dbReference type="ARBA" id="ARBA00022737"/>
    </source>
</evidence>
<evidence type="ECO:0000256" key="1">
    <source>
        <dbReference type="ARBA" id="ARBA00001947"/>
    </source>
</evidence>
<dbReference type="GO" id="GO:0004662">
    <property type="term" value="F:CAAX-protein geranylgeranyltransferase activity"/>
    <property type="evidence" value="ECO:0007669"/>
    <property type="project" value="EnsemblFungi"/>
</dbReference>
<feature type="domain" description="Prenyltransferase alpha-alpha toroid" evidence="8">
    <location>
        <begin position="13"/>
        <end position="354"/>
    </location>
</feature>
<evidence type="ECO:0000256" key="2">
    <source>
        <dbReference type="ARBA" id="ARBA00010497"/>
    </source>
</evidence>
<dbReference type="PANTHER" id="PTHR11774">
    <property type="entry name" value="GERANYLGERANYL TRANSFERASE TYPE BETA SUBUNIT"/>
    <property type="match status" value="1"/>
</dbReference>
<reference evidence="9 10" key="1">
    <citation type="submission" date="2014-12" db="EMBL/GenBank/DDBJ databases">
        <authorList>
            <person name="Neuveglise Cecile"/>
        </authorList>
    </citation>
    <scope>NUCLEOTIDE SEQUENCE [LARGE SCALE GENOMIC DNA]</scope>
    <source>
        <strain evidence="9 10">CBS 12615</strain>
    </source>
</reference>
<dbReference type="Pfam" id="PF00432">
    <property type="entry name" value="Prenyltrans"/>
    <property type="match status" value="1"/>
</dbReference>
<dbReference type="AlphaFoldDB" id="A0A0C7MNC2"/>
<keyword evidence="7" id="KW-0862">Zinc</keyword>
<dbReference type="RefSeq" id="XP_022627611.1">
    <property type="nucleotide sequence ID" value="XM_022773104.1"/>
</dbReference>
<dbReference type="HOGENOM" id="CLU_028946_2_1_1"/>
<dbReference type="EMBL" id="LN736362">
    <property type="protein sequence ID" value="CEP61377.1"/>
    <property type="molecule type" value="Genomic_DNA"/>
</dbReference>
<evidence type="ECO:0000259" key="8">
    <source>
        <dbReference type="Pfam" id="PF00432"/>
    </source>
</evidence>
<dbReference type="InterPro" id="IPR001330">
    <property type="entry name" value="Prenyltrans"/>
</dbReference>
<dbReference type="InterPro" id="IPR008930">
    <property type="entry name" value="Terpenoid_cyclase/PrenylTrfase"/>
</dbReference>
<dbReference type="PANTHER" id="PTHR11774:SF4">
    <property type="entry name" value="GERANYLGERANYL TRANSFERASE TYPE-1 SUBUNIT BETA"/>
    <property type="match status" value="1"/>
</dbReference>
<evidence type="ECO:0000256" key="7">
    <source>
        <dbReference type="ARBA" id="ARBA00022833"/>
    </source>
</evidence>
<name>A0A0C7MNC2_9SACH</name>
<sequence length="380" mass="42700">MALADIDAKRFPVQKHQKYFERHLLILPSKYQDNEPNKLAIVAYSLIGLNILGIDTSKKYQNSKAWLLKHQQCARYDGFSIAGFIPSISIHIEENPSFSLMSTLFGLWCIICLEEDGLDSYHEELDVAGICRFVSKCQSENGSFVSSFDTLASGRILASSIDPTDLRYAYAAVTILYLMGCRNTQDFGRYISVEKLMVFINAQACGSGFGQYGEPHAGLTSCALSILDMLGDQWSTLPSPFFERTIDWLLHRQVSSQGSMTLMTNSNECYDIDDHGGFQGRENKFADTCYCFWCLNSLNILQKRIETKFDRGDILSEYLLEKTQSKLLGGFAKNNENDPDLYHSCLGLAALALNSGEFDGTVFLPKRLSRRIRMEAEVGT</sequence>
<keyword evidence="10" id="KW-1185">Reference proteome</keyword>
<dbReference type="SUPFAM" id="SSF48239">
    <property type="entry name" value="Terpenoid cyclases/Protein prenyltransferases"/>
    <property type="match status" value="1"/>
</dbReference>
<dbReference type="InterPro" id="IPR045089">
    <property type="entry name" value="PGGT1B-like"/>
</dbReference>
<dbReference type="OrthoDB" id="24893at2759"/>
<keyword evidence="4" id="KW-0808">Transferase</keyword>
<evidence type="ECO:0000256" key="3">
    <source>
        <dbReference type="ARBA" id="ARBA00022602"/>
    </source>
</evidence>
<dbReference type="Proteomes" id="UP000054304">
    <property type="component" value="Unassembled WGS sequence"/>
</dbReference>
<evidence type="ECO:0000256" key="4">
    <source>
        <dbReference type="ARBA" id="ARBA00022679"/>
    </source>
</evidence>
<organism evidence="9 10">
    <name type="scientific">Lachancea lanzarotensis</name>
    <dbReference type="NCBI Taxonomy" id="1245769"/>
    <lineage>
        <taxon>Eukaryota</taxon>
        <taxon>Fungi</taxon>
        <taxon>Dikarya</taxon>
        <taxon>Ascomycota</taxon>
        <taxon>Saccharomycotina</taxon>
        <taxon>Saccharomycetes</taxon>
        <taxon>Saccharomycetales</taxon>
        <taxon>Saccharomycetaceae</taxon>
        <taxon>Lachancea</taxon>
    </lineage>
</organism>
<evidence type="ECO:0000313" key="9">
    <source>
        <dbReference type="EMBL" id="CEP61377.1"/>
    </source>
</evidence>
<comment type="cofactor">
    <cofactor evidence="1">
        <name>Zn(2+)</name>
        <dbReference type="ChEBI" id="CHEBI:29105"/>
    </cofactor>
</comment>
<dbReference type="GO" id="GO:0046872">
    <property type="term" value="F:metal ion binding"/>
    <property type="evidence" value="ECO:0007669"/>
    <property type="project" value="UniProtKB-KW"/>
</dbReference>
<evidence type="ECO:0000256" key="5">
    <source>
        <dbReference type="ARBA" id="ARBA00022723"/>
    </source>
</evidence>
<accession>A0A0C7MNC2</accession>
<evidence type="ECO:0000313" key="10">
    <source>
        <dbReference type="Proteomes" id="UP000054304"/>
    </source>
</evidence>
<protein>
    <submittedName>
        <fullName evidence="9">LALA0S03e01508g1_1</fullName>
    </submittedName>
</protein>
<dbReference type="STRING" id="1245769.A0A0C7MNC2"/>
<dbReference type="Gene3D" id="1.50.10.20">
    <property type="match status" value="1"/>
</dbReference>
<dbReference type="GeneID" id="34684800"/>
<keyword evidence="3" id="KW-0637">Prenyltransferase</keyword>
<comment type="similarity">
    <text evidence="2">Belongs to the protein prenyltransferase subunit beta family.</text>
</comment>
<keyword evidence="6" id="KW-0677">Repeat</keyword>
<gene>
    <name evidence="9" type="ORF">LALA0_S03e01508g</name>
</gene>